<evidence type="ECO:0000313" key="3">
    <source>
        <dbReference type="Proteomes" id="UP000309340"/>
    </source>
</evidence>
<proteinExistence type="predicted"/>
<keyword evidence="3" id="KW-1185">Reference proteome</keyword>
<sequence length="108" mass="12149">MASKALARPLVSLSNAIGSNRGFATASKSQAQLLRAEPRRAAAVQIPRQRVQQAFRRTYAEVSPETQRVIKKRSWGFFRWTWRLAYLSAIGGTLYMGYGIYQGRTPAE</sequence>
<name>A0A4V5NB21_9PEZI</name>
<dbReference type="OrthoDB" id="3244603at2759"/>
<reference evidence="2 3" key="1">
    <citation type="submission" date="2017-03" db="EMBL/GenBank/DDBJ databases">
        <title>Genomes of endolithic fungi from Antarctica.</title>
        <authorList>
            <person name="Coleine C."/>
            <person name="Masonjones S."/>
            <person name="Stajich J.E."/>
        </authorList>
    </citation>
    <scope>NUCLEOTIDE SEQUENCE [LARGE SCALE GENOMIC DNA]</scope>
    <source>
        <strain evidence="2 3">CCFEE 5184</strain>
    </source>
</reference>
<dbReference type="EMBL" id="NAJQ01002395">
    <property type="protein sequence ID" value="TKA43959.1"/>
    <property type="molecule type" value="Genomic_DNA"/>
</dbReference>
<keyword evidence="1" id="KW-0812">Transmembrane</keyword>
<organism evidence="2 3">
    <name type="scientific">Friedmanniomyces simplex</name>
    <dbReference type="NCBI Taxonomy" id="329884"/>
    <lineage>
        <taxon>Eukaryota</taxon>
        <taxon>Fungi</taxon>
        <taxon>Dikarya</taxon>
        <taxon>Ascomycota</taxon>
        <taxon>Pezizomycotina</taxon>
        <taxon>Dothideomycetes</taxon>
        <taxon>Dothideomycetidae</taxon>
        <taxon>Mycosphaerellales</taxon>
        <taxon>Teratosphaeriaceae</taxon>
        <taxon>Friedmanniomyces</taxon>
    </lineage>
</organism>
<evidence type="ECO:0000256" key="1">
    <source>
        <dbReference type="SAM" id="Phobius"/>
    </source>
</evidence>
<keyword evidence="1" id="KW-0472">Membrane</keyword>
<evidence type="ECO:0000313" key="2">
    <source>
        <dbReference type="EMBL" id="TKA43959.1"/>
    </source>
</evidence>
<accession>A0A4V5NB21</accession>
<gene>
    <name evidence="2" type="ORF">B0A55_13700</name>
</gene>
<feature type="transmembrane region" description="Helical" evidence="1">
    <location>
        <begin position="80"/>
        <end position="101"/>
    </location>
</feature>
<dbReference type="AlphaFoldDB" id="A0A4V5NB21"/>
<protein>
    <submittedName>
        <fullName evidence="2">Uncharacterized protein</fullName>
    </submittedName>
</protein>
<feature type="non-terminal residue" evidence="2">
    <location>
        <position position="108"/>
    </location>
</feature>
<comment type="caution">
    <text evidence="2">The sequence shown here is derived from an EMBL/GenBank/DDBJ whole genome shotgun (WGS) entry which is preliminary data.</text>
</comment>
<dbReference type="Proteomes" id="UP000309340">
    <property type="component" value="Unassembled WGS sequence"/>
</dbReference>
<keyword evidence="1" id="KW-1133">Transmembrane helix</keyword>
<dbReference type="STRING" id="329884.A0A4V5NB21"/>